<sequence>RGAAMLGGQVLLLLTGLAGSAGQGQERDLGGRDASVIAVTNGGPWGDWAWTEMCPKGSYASGVSFKVEVPQGVMEDDTALNGIRLHCSHGGDPSGGYTAESQSGRWGRWSETRWCPHRGHLVGFELQVQAPQRKLLSDEVAATSARFACSDGNVLEGPRSAWGQWGGWSPQCSGAVCGIQTRQDPAWGLKRDDTALNDLRLFCC</sequence>
<feature type="non-terminal residue" evidence="2">
    <location>
        <position position="1"/>
    </location>
</feature>
<dbReference type="InterPro" id="IPR036706">
    <property type="entry name" value="VOMI_sf"/>
</dbReference>
<organism evidence="2 3">
    <name type="scientific">Oceanites oceanicus</name>
    <name type="common">Wilson's storm petrel</name>
    <name type="synonym">Procellaria oceanica</name>
    <dbReference type="NCBI Taxonomy" id="79653"/>
    <lineage>
        <taxon>Eukaryota</taxon>
        <taxon>Metazoa</taxon>
        <taxon>Chordata</taxon>
        <taxon>Craniata</taxon>
        <taxon>Vertebrata</taxon>
        <taxon>Euteleostomi</taxon>
        <taxon>Archelosauria</taxon>
        <taxon>Archosauria</taxon>
        <taxon>Dinosauria</taxon>
        <taxon>Saurischia</taxon>
        <taxon>Theropoda</taxon>
        <taxon>Coelurosauria</taxon>
        <taxon>Aves</taxon>
        <taxon>Neognathae</taxon>
        <taxon>Neoaves</taxon>
        <taxon>Aequornithes</taxon>
        <taxon>Procellariiformes</taxon>
        <taxon>Hydrobatidae</taxon>
        <taxon>Oceanites</taxon>
    </lineage>
</organism>
<evidence type="ECO:0000256" key="1">
    <source>
        <dbReference type="SAM" id="SignalP"/>
    </source>
</evidence>
<dbReference type="OrthoDB" id="6344411at2759"/>
<dbReference type="InterPro" id="IPR005515">
    <property type="entry name" value="VOMI"/>
</dbReference>
<evidence type="ECO:0000313" key="2">
    <source>
        <dbReference type="EMBL" id="NXF47689.1"/>
    </source>
</evidence>
<feature type="chain" id="PRO_5029703730" evidence="1">
    <location>
        <begin position="23"/>
        <end position="204"/>
    </location>
</feature>
<proteinExistence type="predicted"/>
<dbReference type="Proteomes" id="UP000569728">
    <property type="component" value="Unassembled WGS sequence"/>
</dbReference>
<dbReference type="PANTHER" id="PTHR18841">
    <property type="entry name" value="VITELLINE MEMBRANE OUTER LAYER PROTEIN I-RELATED"/>
    <property type="match status" value="1"/>
</dbReference>
<comment type="caution">
    <text evidence="2">The sequence shown here is derived from an EMBL/GenBank/DDBJ whole genome shotgun (WGS) entry which is preliminary data.</text>
</comment>
<keyword evidence="1" id="KW-0732">Signal</keyword>
<feature type="signal peptide" evidence="1">
    <location>
        <begin position="1"/>
        <end position="22"/>
    </location>
</feature>
<name>A0A7K8TZU1_OCEOC</name>
<reference evidence="2 3" key="1">
    <citation type="submission" date="2019-09" db="EMBL/GenBank/DDBJ databases">
        <title>Bird 10,000 Genomes (B10K) Project - Family phase.</title>
        <authorList>
            <person name="Zhang G."/>
        </authorList>
    </citation>
    <scope>NUCLEOTIDE SEQUENCE [LARGE SCALE GENOMIC DNA]</scope>
    <source>
        <strain evidence="2">B10K-CU-031-11</strain>
        <tissue evidence="2">Muscle</tissue>
    </source>
</reference>
<evidence type="ECO:0000313" key="3">
    <source>
        <dbReference type="Proteomes" id="UP000569728"/>
    </source>
</evidence>
<dbReference type="GO" id="GO:0005615">
    <property type="term" value="C:extracellular space"/>
    <property type="evidence" value="ECO:0007669"/>
    <property type="project" value="TreeGrafter"/>
</dbReference>
<dbReference type="PANTHER" id="PTHR18841:SF2">
    <property type="entry name" value="VITELLINE MEMBRANE OUTER LAYER PROTEIN 1 HOMOLOG"/>
    <property type="match status" value="1"/>
</dbReference>
<dbReference type="SUPFAM" id="SSF51092">
    <property type="entry name" value="Vitelline membrane outer protein-I (VMO-I)"/>
    <property type="match status" value="1"/>
</dbReference>
<feature type="non-terminal residue" evidence="2">
    <location>
        <position position="204"/>
    </location>
</feature>
<dbReference type="Pfam" id="PF03762">
    <property type="entry name" value="VOMI"/>
    <property type="match status" value="1"/>
</dbReference>
<accession>A0A7K8TZU1</accession>
<keyword evidence="3" id="KW-1185">Reference proteome</keyword>
<protein>
    <submittedName>
        <fullName evidence="2">VMO1 protein</fullName>
    </submittedName>
</protein>
<dbReference type="Gene3D" id="2.100.10.20">
    <property type="entry name" value="Vitelline membrane outer layer protein I (VOMI)"/>
    <property type="match status" value="1"/>
</dbReference>
<dbReference type="EMBL" id="VWZA01000583">
    <property type="protein sequence ID" value="NXF47689.1"/>
    <property type="molecule type" value="Genomic_DNA"/>
</dbReference>
<gene>
    <name evidence="2" type="primary">Vmo1_0</name>
    <name evidence="2" type="ORF">OCEOCE_R15021</name>
</gene>
<dbReference type="AlphaFoldDB" id="A0A7K8TZU1"/>